<dbReference type="OrthoDB" id="5597599at2"/>
<proteinExistence type="predicted"/>
<reference evidence="1 2" key="1">
    <citation type="submission" date="2019-07" db="EMBL/GenBank/DDBJ databases">
        <title>Litoreibacter alkalisoli sp. nov., isolated from saline-alkaline soil.</title>
        <authorList>
            <person name="Wang S."/>
            <person name="Xu L."/>
            <person name="Xing Y.-T."/>
            <person name="Sun J.-Q."/>
        </authorList>
    </citation>
    <scope>NUCLEOTIDE SEQUENCE [LARGE SCALE GENOMIC DNA]</scope>
    <source>
        <strain evidence="1 2">LN3S51</strain>
        <plasmid evidence="1 2">unnamed2</plasmid>
    </source>
</reference>
<geneLocation type="plasmid" evidence="1 2">
    <name>unnamed2</name>
</geneLocation>
<dbReference type="AlphaFoldDB" id="A0A5B8J0T8"/>
<keyword evidence="2" id="KW-1185">Reference proteome</keyword>
<dbReference type="InterPro" id="IPR022025">
    <property type="entry name" value="Amidoligase_2"/>
</dbReference>
<dbReference type="Proteomes" id="UP000318483">
    <property type="component" value="Plasmid unnamed2"/>
</dbReference>
<sequence>MIAPMPPSLPSFPHDRFWPLPQYGEKSATSRRVGLEIEFSGLTEAQTAKIVTGRFGGDIRTQSPYEVEIENTEIGKVKIELDSAYAKADRNAVLDAGLDLARSVIPTEIVTQPLSQGQLGLMQSLCADLAKHGAQGSRTNLLRGFGMHINPEIAGQDTESIVPVMRAYALMEDWLREADPIDPSRRMMPFVDPYPSRLIDALARYGDLPKDEVFRIYLDLADGRNHGLDVLPVIVETADASLADRVRRNRQVKGRPAWHYRLPDCRIDEPDWSIAAEWNRWVLVERAACMPELVEELAEAWLKRRKELTSIRLEWWRAADEVIRGYDLFRDKP</sequence>
<keyword evidence="1" id="KW-0614">Plasmid</keyword>
<evidence type="ECO:0000313" key="2">
    <source>
        <dbReference type="Proteomes" id="UP000318483"/>
    </source>
</evidence>
<dbReference type="KEGG" id="lit:FPZ52_13840"/>
<dbReference type="Pfam" id="PF12224">
    <property type="entry name" value="Amidoligase_2"/>
    <property type="match status" value="1"/>
</dbReference>
<organism evidence="1 2">
    <name type="scientific">Qingshengfaniella alkalisoli</name>
    <dbReference type="NCBI Taxonomy" id="2599296"/>
    <lineage>
        <taxon>Bacteria</taxon>
        <taxon>Pseudomonadati</taxon>
        <taxon>Pseudomonadota</taxon>
        <taxon>Alphaproteobacteria</taxon>
        <taxon>Rhodobacterales</taxon>
        <taxon>Paracoccaceae</taxon>
        <taxon>Qingshengfaniella</taxon>
    </lineage>
</organism>
<dbReference type="EMBL" id="CP042263">
    <property type="protein sequence ID" value="QDY70791.1"/>
    <property type="molecule type" value="Genomic_DNA"/>
</dbReference>
<evidence type="ECO:0008006" key="3">
    <source>
        <dbReference type="Google" id="ProtNLM"/>
    </source>
</evidence>
<name>A0A5B8J0T8_9RHOB</name>
<protein>
    <recommendedName>
        <fullName evidence="3">Amidoligase enzyme</fullName>
    </recommendedName>
</protein>
<gene>
    <name evidence="1" type="ORF">FPZ52_13840</name>
</gene>
<accession>A0A5B8J0T8</accession>
<evidence type="ECO:0000313" key="1">
    <source>
        <dbReference type="EMBL" id="QDY70791.1"/>
    </source>
</evidence>